<dbReference type="GO" id="GO:0004386">
    <property type="term" value="F:helicase activity"/>
    <property type="evidence" value="ECO:0007669"/>
    <property type="project" value="UniProtKB-KW"/>
</dbReference>
<feature type="region of interest" description="Disordered" evidence="6">
    <location>
        <begin position="1063"/>
        <end position="1120"/>
    </location>
</feature>
<organism evidence="9 10">
    <name type="scientific">Blepharisma stoltei</name>
    <dbReference type="NCBI Taxonomy" id="1481888"/>
    <lineage>
        <taxon>Eukaryota</taxon>
        <taxon>Sar</taxon>
        <taxon>Alveolata</taxon>
        <taxon>Ciliophora</taxon>
        <taxon>Postciliodesmatophora</taxon>
        <taxon>Heterotrichea</taxon>
        <taxon>Heterotrichida</taxon>
        <taxon>Blepharismidae</taxon>
        <taxon>Blepharisma</taxon>
    </lineage>
</organism>
<feature type="domain" description="DNA2/NAM7 helicase helicase" evidence="7">
    <location>
        <begin position="477"/>
        <end position="755"/>
    </location>
</feature>
<feature type="compositionally biased region" description="Acidic residues" evidence="6">
    <location>
        <begin position="229"/>
        <end position="243"/>
    </location>
</feature>
<dbReference type="AlphaFoldDB" id="A0AAU9J3N3"/>
<feature type="region of interest" description="Disordered" evidence="6">
    <location>
        <begin position="104"/>
        <end position="128"/>
    </location>
</feature>
<keyword evidence="4" id="KW-0067">ATP-binding</keyword>
<dbReference type="CDD" id="cd18042">
    <property type="entry name" value="DEXXQc_SETX"/>
    <property type="match status" value="1"/>
</dbReference>
<evidence type="ECO:0000256" key="3">
    <source>
        <dbReference type="ARBA" id="ARBA00022806"/>
    </source>
</evidence>
<dbReference type="FunFam" id="3.40.50.300:FF:000326">
    <property type="entry name" value="P-loop containing nucleoside triphosphate hydrolase"/>
    <property type="match status" value="1"/>
</dbReference>
<evidence type="ECO:0000259" key="7">
    <source>
        <dbReference type="Pfam" id="PF13086"/>
    </source>
</evidence>
<feature type="coiled-coil region" evidence="5">
    <location>
        <begin position="616"/>
        <end position="678"/>
    </location>
</feature>
<reference evidence="9" key="1">
    <citation type="submission" date="2021-09" db="EMBL/GenBank/DDBJ databases">
        <authorList>
            <consortium name="AG Swart"/>
            <person name="Singh M."/>
            <person name="Singh A."/>
            <person name="Seah K."/>
            <person name="Emmerich C."/>
        </authorList>
    </citation>
    <scope>NUCLEOTIDE SEQUENCE</scope>
    <source>
        <strain evidence="9">ATCC30299</strain>
    </source>
</reference>
<keyword evidence="2" id="KW-0378">Hydrolase</keyword>
<keyword evidence="3" id="KW-0347">Helicase</keyword>
<evidence type="ECO:0000313" key="10">
    <source>
        <dbReference type="Proteomes" id="UP001162131"/>
    </source>
</evidence>
<feature type="domain" description="DNA2/NAM7 helicase-like C-terminal" evidence="8">
    <location>
        <begin position="764"/>
        <end position="946"/>
    </location>
</feature>
<dbReference type="GO" id="GO:0005524">
    <property type="term" value="F:ATP binding"/>
    <property type="evidence" value="ECO:0007669"/>
    <property type="project" value="UniProtKB-KW"/>
</dbReference>
<evidence type="ECO:0000256" key="4">
    <source>
        <dbReference type="ARBA" id="ARBA00022840"/>
    </source>
</evidence>
<keyword evidence="5" id="KW-0175">Coiled coil</keyword>
<evidence type="ECO:0000256" key="6">
    <source>
        <dbReference type="SAM" id="MobiDB-lite"/>
    </source>
</evidence>
<dbReference type="GO" id="GO:0005694">
    <property type="term" value="C:chromosome"/>
    <property type="evidence" value="ECO:0007669"/>
    <property type="project" value="UniProtKB-ARBA"/>
</dbReference>
<dbReference type="PANTHER" id="PTHR10887">
    <property type="entry name" value="DNA2/NAM7 HELICASE FAMILY"/>
    <property type="match status" value="1"/>
</dbReference>
<feature type="compositionally biased region" description="Basic and acidic residues" evidence="6">
    <location>
        <begin position="1071"/>
        <end position="1092"/>
    </location>
</feature>
<feature type="compositionally biased region" description="Gly residues" evidence="6">
    <location>
        <begin position="1111"/>
        <end position="1120"/>
    </location>
</feature>
<name>A0AAU9J3N3_9CILI</name>
<dbReference type="Proteomes" id="UP001162131">
    <property type="component" value="Unassembled WGS sequence"/>
</dbReference>
<dbReference type="CDD" id="cd18808">
    <property type="entry name" value="SF1_C_Upf1"/>
    <property type="match status" value="1"/>
</dbReference>
<gene>
    <name evidence="9" type="ORF">BSTOLATCC_MIC15792</name>
</gene>
<dbReference type="GO" id="GO:0016787">
    <property type="term" value="F:hydrolase activity"/>
    <property type="evidence" value="ECO:0007669"/>
    <property type="project" value="UniProtKB-KW"/>
</dbReference>
<sequence>MSKSKHENIKEETEGNSDLEFSGSRINMKKNQVFESRENIENNGSFNIEAESSLSEKDAIELQRCIDIANKSLENHEFGKSISFLVKVCNIQPSSTHFQLLNNAKDRKEEHERKIREKEELAKKKAEDKRKLDEERQNICRRILKAKNIYEALNIGAEESDKKVKKITREILLKIDPNKISVLNPGDFKAAVQKLNRFKEGFERRIKIKFVEINSQNERENQPLAIEDEKSEESIDEFSNSDDSGWAEEEREFKFEEVQKKKKGKKINFFESQPYQELDDFILNFNQYNLEAPPQIKKISDEFDNFDQYKEEFKAAFFLEVQEIIKKQIKDINKFKVYDFILEEERWGYKVSHSNESVLTKNFYDEIQANDLLLLLPDSGFGFQMSDEILISNYWLGIARKDNKSGSISIKAQQCGNSQLKFNIVSLGNLTTLRREFLIFSKTGDSLLLDYILFPKPPRILSNPIVSERFLNTIKNKFNQSQFEVLYYSFCMNEGISLVQGPPGTGKTSVILGLISGYLSIDRYSRPKILVCAPSNAAIDEIASRAHNNGLFDENGDQLQDIPMLRIGQKRFKNELGIVENVNTKEIPVSVKEISLNYIIEVALNEEGLRDPTNEIKETLIEFDSLRGELEEMAKKGNVKGEKFRNLKWSLSLLEDNLNQLYDEKNRYIERQKSLKKKYIGESDIIFCTSSTAGSLDMLSAFAVDDNGISIRKFDFLIIDEACQSVELNILIPFLYDTSTVILFGDPKQLPATTFADASKTNGYNRSLFERMEDCKFEPLMLKTQYRMISELCEYPATYFYDNKLKSDPSVDRRQMPPGIKNPGLRFFNLVNSIETQASDGHSFYNEYEANYIVYELLRARGLSIGIITPYRAQAEHIKKLLGNRFGDSWRHRIEVDSVDGYQGREKDYIILSLVRSENIGFLSDRRRMNVAITRARFALSILGNARCLRQNNDWDDLIDYYDGKSKLITIDYDPHWGNPRDGVYHYYSDFFERINEEQKINTTIPQAYGNKILEEKKSSNIEKVEAPKLGYKEVSIDVDVTRRRKEERKRIEEAKIPPKATNTNTIAINKQKEERKKAEEAKNIPRVDKQASAKSNTLPKKIPKMTNANIGGGFWNRRK</sequence>
<dbReference type="PANTHER" id="PTHR10887:SF495">
    <property type="entry name" value="HELICASE SENATAXIN ISOFORM X1-RELATED"/>
    <property type="match status" value="1"/>
</dbReference>
<keyword evidence="10" id="KW-1185">Reference proteome</keyword>
<dbReference type="InterPro" id="IPR041679">
    <property type="entry name" value="DNA2/NAM7-like_C"/>
</dbReference>
<evidence type="ECO:0000256" key="5">
    <source>
        <dbReference type="SAM" id="Coils"/>
    </source>
</evidence>
<dbReference type="Gene3D" id="3.40.50.300">
    <property type="entry name" value="P-loop containing nucleotide triphosphate hydrolases"/>
    <property type="match status" value="2"/>
</dbReference>
<feature type="region of interest" description="Disordered" evidence="6">
    <location>
        <begin position="220"/>
        <end position="243"/>
    </location>
</feature>
<dbReference type="Pfam" id="PF13086">
    <property type="entry name" value="AAA_11"/>
    <property type="match status" value="1"/>
</dbReference>
<dbReference type="InterPro" id="IPR027417">
    <property type="entry name" value="P-loop_NTPase"/>
</dbReference>
<evidence type="ECO:0000256" key="1">
    <source>
        <dbReference type="ARBA" id="ARBA00022741"/>
    </source>
</evidence>
<feature type="region of interest" description="Disordered" evidence="6">
    <location>
        <begin position="1"/>
        <end position="24"/>
    </location>
</feature>
<dbReference type="InterPro" id="IPR045055">
    <property type="entry name" value="DNA2/NAM7-like"/>
</dbReference>
<dbReference type="InterPro" id="IPR041677">
    <property type="entry name" value="DNA2/NAM7_AAA_11"/>
</dbReference>
<evidence type="ECO:0000256" key="2">
    <source>
        <dbReference type="ARBA" id="ARBA00022801"/>
    </source>
</evidence>
<accession>A0AAU9J3N3</accession>
<comment type="caution">
    <text evidence="9">The sequence shown here is derived from an EMBL/GenBank/DDBJ whole genome shotgun (WGS) entry which is preliminary data.</text>
</comment>
<evidence type="ECO:0000259" key="8">
    <source>
        <dbReference type="Pfam" id="PF13087"/>
    </source>
</evidence>
<proteinExistence type="predicted"/>
<dbReference type="Pfam" id="PF13087">
    <property type="entry name" value="AAA_12"/>
    <property type="match status" value="1"/>
</dbReference>
<feature type="compositionally biased region" description="Basic and acidic residues" evidence="6">
    <location>
        <begin position="1"/>
        <end position="13"/>
    </location>
</feature>
<keyword evidence="1" id="KW-0547">Nucleotide-binding</keyword>
<evidence type="ECO:0000313" key="9">
    <source>
        <dbReference type="EMBL" id="CAG9316361.1"/>
    </source>
</evidence>
<dbReference type="EMBL" id="CAJZBQ010000015">
    <property type="protein sequence ID" value="CAG9316361.1"/>
    <property type="molecule type" value="Genomic_DNA"/>
</dbReference>
<protein>
    <submittedName>
        <fullName evidence="9">Uncharacterized protein</fullName>
    </submittedName>
</protein>
<dbReference type="InterPro" id="IPR047187">
    <property type="entry name" value="SF1_C_Upf1"/>
</dbReference>
<dbReference type="SUPFAM" id="SSF52540">
    <property type="entry name" value="P-loop containing nucleoside triphosphate hydrolases"/>
    <property type="match status" value="1"/>
</dbReference>